<evidence type="ECO:0000313" key="1">
    <source>
        <dbReference type="EMBL" id="KAK9421055.1"/>
    </source>
</evidence>
<organism evidence="1 2">
    <name type="scientific">Seiridium unicorne</name>
    <dbReference type="NCBI Taxonomy" id="138068"/>
    <lineage>
        <taxon>Eukaryota</taxon>
        <taxon>Fungi</taxon>
        <taxon>Dikarya</taxon>
        <taxon>Ascomycota</taxon>
        <taxon>Pezizomycotina</taxon>
        <taxon>Sordariomycetes</taxon>
        <taxon>Xylariomycetidae</taxon>
        <taxon>Amphisphaeriales</taxon>
        <taxon>Sporocadaceae</taxon>
        <taxon>Seiridium</taxon>
    </lineage>
</organism>
<comment type="caution">
    <text evidence="1">The sequence shown here is derived from an EMBL/GenBank/DDBJ whole genome shotgun (WGS) entry which is preliminary data.</text>
</comment>
<evidence type="ECO:0000313" key="2">
    <source>
        <dbReference type="Proteomes" id="UP001408356"/>
    </source>
</evidence>
<name>A0ABR2V2A1_9PEZI</name>
<accession>A0ABR2V2A1</accession>
<reference evidence="1 2" key="1">
    <citation type="journal article" date="2024" name="J. Plant Pathol.">
        <title>Sequence and assembly of the genome of Seiridium unicorne, isolate CBS 538.82, causal agent of cypress canker disease.</title>
        <authorList>
            <person name="Scali E."/>
            <person name="Rocca G.D."/>
            <person name="Danti R."/>
            <person name="Garbelotto M."/>
            <person name="Barberini S."/>
            <person name="Baroncelli R."/>
            <person name="Emiliani G."/>
        </authorList>
    </citation>
    <scope>NUCLEOTIDE SEQUENCE [LARGE SCALE GENOMIC DNA]</scope>
    <source>
        <strain evidence="1 2">BM-138-508</strain>
    </source>
</reference>
<keyword evidence="2" id="KW-1185">Reference proteome</keyword>
<proteinExistence type="predicted"/>
<gene>
    <name evidence="1" type="ORF">SUNI508_06200</name>
</gene>
<dbReference type="Proteomes" id="UP001408356">
    <property type="component" value="Unassembled WGS sequence"/>
</dbReference>
<sequence>MPRAWRLSPATVMTVNSLWGVNETAFDGGSARVPSPISLLAPRSKGYYVRILSVNITPIAPEPLLPLPFNWPCDQLTTEVMGSSWSTLFQYGIMDYGPFMEQSDRHYNPYPFVMNMCEFRITRASFGVWQTWLPACINTDGPFVSVKKPAKFA</sequence>
<dbReference type="EMBL" id="JARVKF010000212">
    <property type="protein sequence ID" value="KAK9421055.1"/>
    <property type="molecule type" value="Genomic_DNA"/>
</dbReference>
<protein>
    <submittedName>
        <fullName evidence="1">Uncharacterized protein</fullName>
    </submittedName>
</protein>